<dbReference type="GO" id="GO:0022857">
    <property type="term" value="F:transmembrane transporter activity"/>
    <property type="evidence" value="ECO:0007669"/>
    <property type="project" value="InterPro"/>
</dbReference>
<feature type="transmembrane region" description="Helical" evidence="7">
    <location>
        <begin position="246"/>
        <end position="264"/>
    </location>
</feature>
<feature type="transmembrane region" description="Helical" evidence="7">
    <location>
        <begin position="159"/>
        <end position="181"/>
    </location>
</feature>
<dbReference type="InterPro" id="IPR020846">
    <property type="entry name" value="MFS_dom"/>
</dbReference>
<dbReference type="PANTHER" id="PTHR23517">
    <property type="entry name" value="RESISTANCE PROTEIN MDTM, PUTATIVE-RELATED-RELATED"/>
    <property type="match status" value="1"/>
</dbReference>
<dbReference type="GO" id="GO:0005886">
    <property type="term" value="C:plasma membrane"/>
    <property type="evidence" value="ECO:0007669"/>
    <property type="project" value="UniProtKB-SubCell"/>
</dbReference>
<keyword evidence="6 7" id="KW-0472">Membrane</keyword>
<accession>A0A1L8CKF0</accession>
<evidence type="ECO:0000313" key="10">
    <source>
        <dbReference type="Proteomes" id="UP000231632"/>
    </source>
</evidence>
<dbReference type="InterPro" id="IPR050171">
    <property type="entry name" value="MFS_Transporters"/>
</dbReference>
<organism evidence="9 10">
    <name type="scientific">Mariprofundus micogutta</name>
    <dbReference type="NCBI Taxonomy" id="1921010"/>
    <lineage>
        <taxon>Bacteria</taxon>
        <taxon>Pseudomonadati</taxon>
        <taxon>Pseudomonadota</taxon>
        <taxon>Candidatius Mariprofundia</taxon>
        <taxon>Mariprofundales</taxon>
        <taxon>Mariprofundaceae</taxon>
        <taxon>Mariprofundus</taxon>
    </lineage>
</organism>
<feature type="transmembrane region" description="Helical" evidence="7">
    <location>
        <begin position="363"/>
        <end position="384"/>
    </location>
</feature>
<feature type="transmembrane region" description="Helical" evidence="7">
    <location>
        <begin position="132"/>
        <end position="153"/>
    </location>
</feature>
<evidence type="ECO:0000259" key="8">
    <source>
        <dbReference type="PROSITE" id="PS50850"/>
    </source>
</evidence>
<evidence type="ECO:0000256" key="6">
    <source>
        <dbReference type="ARBA" id="ARBA00023136"/>
    </source>
</evidence>
<evidence type="ECO:0000256" key="2">
    <source>
        <dbReference type="ARBA" id="ARBA00022448"/>
    </source>
</evidence>
<dbReference type="OrthoDB" id="5293387at2"/>
<evidence type="ECO:0000256" key="4">
    <source>
        <dbReference type="ARBA" id="ARBA00022692"/>
    </source>
</evidence>
<evidence type="ECO:0000313" key="9">
    <source>
        <dbReference type="EMBL" id="GAV19383.1"/>
    </source>
</evidence>
<dbReference type="SUPFAM" id="SSF103473">
    <property type="entry name" value="MFS general substrate transporter"/>
    <property type="match status" value="1"/>
</dbReference>
<evidence type="ECO:0000256" key="5">
    <source>
        <dbReference type="ARBA" id="ARBA00022989"/>
    </source>
</evidence>
<dbReference type="EMBL" id="BDFD01000002">
    <property type="protein sequence ID" value="GAV19383.1"/>
    <property type="molecule type" value="Genomic_DNA"/>
</dbReference>
<feature type="transmembrane region" description="Helical" evidence="7">
    <location>
        <begin position="298"/>
        <end position="315"/>
    </location>
</feature>
<dbReference type="STRING" id="1921010.MMIC_P0317"/>
<name>A0A1L8CKF0_9PROT</name>
<dbReference type="PROSITE" id="PS50850">
    <property type="entry name" value="MFS"/>
    <property type="match status" value="1"/>
</dbReference>
<reference evidence="9 10" key="1">
    <citation type="journal article" date="2017" name="Arch. Microbiol.">
        <title>Mariprofundus micogutta sp. nov., a novel iron-oxidizing zetaproteobacterium isolated from a deep-sea hydrothermal field at the Bayonnaise knoll of the Izu-Ogasawara arc, and a description of Mariprofundales ord. nov. and Zetaproteobacteria classis nov.</title>
        <authorList>
            <person name="Makita H."/>
            <person name="Tanaka E."/>
            <person name="Mitsunobu S."/>
            <person name="Miyazaki M."/>
            <person name="Nunoura T."/>
            <person name="Uematsu K."/>
            <person name="Takaki Y."/>
            <person name="Nishi S."/>
            <person name="Shimamura S."/>
            <person name="Takai K."/>
        </authorList>
    </citation>
    <scope>NUCLEOTIDE SEQUENCE [LARGE SCALE GENOMIC DNA]</scope>
    <source>
        <strain evidence="9 10">ET2</strain>
    </source>
</reference>
<evidence type="ECO:0000256" key="3">
    <source>
        <dbReference type="ARBA" id="ARBA00022475"/>
    </source>
</evidence>
<feature type="transmembrane region" description="Helical" evidence="7">
    <location>
        <begin position="214"/>
        <end position="234"/>
    </location>
</feature>
<feature type="transmembrane region" description="Helical" evidence="7">
    <location>
        <begin position="12"/>
        <end position="34"/>
    </location>
</feature>
<keyword evidence="3" id="KW-1003">Cell membrane</keyword>
<protein>
    <submittedName>
        <fullName evidence="9">Inner membrane transport protein YajR</fullName>
    </submittedName>
</protein>
<dbReference type="InterPro" id="IPR036259">
    <property type="entry name" value="MFS_trans_sf"/>
</dbReference>
<keyword evidence="2" id="KW-0813">Transport</keyword>
<feature type="transmembrane region" description="Helical" evidence="7">
    <location>
        <begin position="276"/>
        <end position="292"/>
    </location>
</feature>
<dbReference type="Proteomes" id="UP000231632">
    <property type="component" value="Unassembled WGS sequence"/>
</dbReference>
<feature type="domain" description="Major facilitator superfamily (MFS) profile" evidence="8">
    <location>
        <begin position="1"/>
        <end position="389"/>
    </location>
</feature>
<dbReference type="PANTHER" id="PTHR23517:SF2">
    <property type="entry name" value="MULTIDRUG RESISTANCE PROTEIN MDTH"/>
    <property type="match status" value="1"/>
</dbReference>
<feature type="transmembrane region" description="Helical" evidence="7">
    <location>
        <begin position="336"/>
        <end position="357"/>
    </location>
</feature>
<evidence type="ECO:0000256" key="1">
    <source>
        <dbReference type="ARBA" id="ARBA00004651"/>
    </source>
</evidence>
<dbReference type="AlphaFoldDB" id="A0A1L8CKF0"/>
<gene>
    <name evidence="9" type="ORF">MMIC_P0317</name>
</gene>
<dbReference type="InterPro" id="IPR011701">
    <property type="entry name" value="MFS"/>
</dbReference>
<dbReference type="RefSeq" id="WP_072658577.1">
    <property type="nucleotide sequence ID" value="NZ_BDFD01000002.1"/>
</dbReference>
<feature type="transmembrane region" description="Helical" evidence="7">
    <location>
        <begin position="40"/>
        <end position="63"/>
    </location>
</feature>
<sequence length="450" mass="48818">MNSFERRSVFSLAGIYGLRMLGLFMILPVFSLYAEGLHGVTPMLVGLALGIYGLTMALFQIPFGMLSDRFGRKPIITVGLLLFAIGSIIAAMSDSIWGVILGRAIQGSGAIAAAMMALMADLTREEERTKSMAIMGVSIGMSFTLALMIGPLLNAGIGVAGIFWMTAILASVGIAMLYLFVPDPEHLNFHREVETVPAQLKHILFDRQLFRLDIGILIQHAIMMAMFTVLPFVLRDKLGLPTDEHAWFYLPVLMISVLGMAPLVMFAEKKQKMKQVFLGCITLMAVSELLLGTDQRSLFAIGIGLLLFFVAFNVLEACLPSLISRMAPVESKGTAMGVYSTSQFLGAFVGGAGGGWLSGAFGIQAVFYACAITALVWVLIALGMHVPAYLSSFMAQVQVANENDAEQLAEQMLQLDGVHEAKVILEDGVAYLKVDKKQFDQKQLKALLTV</sequence>
<keyword evidence="10" id="KW-1185">Reference proteome</keyword>
<feature type="transmembrane region" description="Helical" evidence="7">
    <location>
        <begin position="99"/>
        <end position="120"/>
    </location>
</feature>
<evidence type="ECO:0000256" key="7">
    <source>
        <dbReference type="SAM" id="Phobius"/>
    </source>
</evidence>
<comment type="caution">
    <text evidence="9">The sequence shown here is derived from an EMBL/GenBank/DDBJ whole genome shotgun (WGS) entry which is preliminary data.</text>
</comment>
<comment type="subcellular location">
    <subcellularLocation>
        <location evidence="1">Cell membrane</location>
        <topology evidence="1">Multi-pass membrane protein</topology>
    </subcellularLocation>
</comment>
<feature type="transmembrane region" description="Helical" evidence="7">
    <location>
        <begin position="75"/>
        <end position="93"/>
    </location>
</feature>
<keyword evidence="5 7" id="KW-1133">Transmembrane helix</keyword>
<proteinExistence type="predicted"/>
<dbReference type="CDD" id="cd17472">
    <property type="entry name" value="MFS_YajR_like"/>
    <property type="match status" value="1"/>
</dbReference>
<keyword evidence="4 7" id="KW-0812">Transmembrane</keyword>
<dbReference type="Pfam" id="PF07690">
    <property type="entry name" value="MFS_1"/>
    <property type="match status" value="1"/>
</dbReference>
<dbReference type="Gene3D" id="3.30.70.100">
    <property type="match status" value="1"/>
</dbReference>
<dbReference type="Gene3D" id="1.20.1250.20">
    <property type="entry name" value="MFS general substrate transporter like domains"/>
    <property type="match status" value="1"/>
</dbReference>